<protein>
    <recommendedName>
        <fullName evidence="11">Porin domain-containing protein</fullName>
    </recommendedName>
</protein>
<keyword evidence="5" id="KW-0812">Transmembrane</keyword>
<keyword evidence="7" id="KW-0406">Ion transport</keyword>
<feature type="non-terminal residue" evidence="12">
    <location>
        <position position="1"/>
    </location>
</feature>
<evidence type="ECO:0000259" key="11">
    <source>
        <dbReference type="Pfam" id="PF13609"/>
    </source>
</evidence>
<sequence>VNRVNMDALLPRPKEWQLNGNASRIGFRGSYQLTDAIELIYQVESEINFDDDYSLAARGKDTVEQRNTFAGIQGNFGRIIAGRYDTPIKTAGREVDRFNDQVLADVKSFLEGEDRVSDLIMYTTPIWMGFSATAVIITEEDSSKNPRGSGLGDGSSMSLNYSNDYVTAAIAVNDNIDKQDLTRLMTNFYVGSTEVGFIWQRTERIDISAEEKSWFVSAEHRINPRWRIKGQYGKTDYSQLANEDQQLALGLDRIINNNAFVFVNYVAVDRDKTLDSYTDFSIAIGFQIRFQF</sequence>
<organism evidence="12">
    <name type="scientific">marine metagenome</name>
    <dbReference type="NCBI Taxonomy" id="408172"/>
    <lineage>
        <taxon>unclassified sequences</taxon>
        <taxon>metagenomes</taxon>
        <taxon>ecological metagenomes</taxon>
    </lineage>
</organism>
<keyword evidence="6" id="KW-0732">Signal</keyword>
<dbReference type="AlphaFoldDB" id="A0A381QJT6"/>
<comment type="subunit">
    <text evidence="2">Homotrimer.</text>
</comment>
<feature type="domain" description="Porin" evidence="11">
    <location>
        <begin position="16"/>
        <end position="272"/>
    </location>
</feature>
<dbReference type="PANTHER" id="PTHR34501:SF9">
    <property type="entry name" value="MAJOR OUTER MEMBRANE PROTEIN P.IA"/>
    <property type="match status" value="1"/>
</dbReference>
<evidence type="ECO:0000313" key="12">
    <source>
        <dbReference type="EMBL" id="SUZ79606.1"/>
    </source>
</evidence>
<dbReference type="GO" id="GO:0034220">
    <property type="term" value="P:monoatomic ion transmembrane transport"/>
    <property type="evidence" value="ECO:0007669"/>
    <property type="project" value="InterPro"/>
</dbReference>
<evidence type="ECO:0000256" key="8">
    <source>
        <dbReference type="ARBA" id="ARBA00023114"/>
    </source>
</evidence>
<keyword evidence="10" id="KW-0998">Cell outer membrane</keyword>
<evidence type="ECO:0000256" key="1">
    <source>
        <dbReference type="ARBA" id="ARBA00004141"/>
    </source>
</evidence>
<keyword evidence="4" id="KW-1134">Transmembrane beta strand</keyword>
<evidence type="ECO:0000256" key="10">
    <source>
        <dbReference type="ARBA" id="ARBA00023237"/>
    </source>
</evidence>
<reference evidence="12" key="1">
    <citation type="submission" date="2018-05" db="EMBL/GenBank/DDBJ databases">
        <authorList>
            <person name="Lanie J.A."/>
            <person name="Ng W.-L."/>
            <person name="Kazmierczak K.M."/>
            <person name="Andrzejewski T.M."/>
            <person name="Davidsen T.M."/>
            <person name="Wayne K.J."/>
            <person name="Tettelin H."/>
            <person name="Glass J.I."/>
            <person name="Rusch D."/>
            <person name="Podicherti R."/>
            <person name="Tsui H.-C.T."/>
            <person name="Winkler M.E."/>
        </authorList>
    </citation>
    <scope>NUCLEOTIDE SEQUENCE</scope>
</reference>
<keyword evidence="9" id="KW-0472">Membrane</keyword>
<evidence type="ECO:0000256" key="7">
    <source>
        <dbReference type="ARBA" id="ARBA00023065"/>
    </source>
</evidence>
<dbReference type="EMBL" id="UINC01001394">
    <property type="protein sequence ID" value="SUZ79606.1"/>
    <property type="molecule type" value="Genomic_DNA"/>
</dbReference>
<dbReference type="InterPro" id="IPR050298">
    <property type="entry name" value="Gram-neg_bact_OMP"/>
</dbReference>
<dbReference type="InterPro" id="IPR001702">
    <property type="entry name" value="Porin_Gram-ve"/>
</dbReference>
<evidence type="ECO:0000256" key="5">
    <source>
        <dbReference type="ARBA" id="ARBA00022692"/>
    </source>
</evidence>
<dbReference type="Pfam" id="PF13609">
    <property type="entry name" value="Porin_4"/>
    <property type="match status" value="1"/>
</dbReference>
<dbReference type="PANTHER" id="PTHR34501">
    <property type="entry name" value="PROTEIN YDDL-RELATED"/>
    <property type="match status" value="1"/>
</dbReference>
<comment type="subcellular location">
    <subcellularLocation>
        <location evidence="1">Membrane</location>
        <topology evidence="1">Multi-pass membrane protein</topology>
    </subcellularLocation>
</comment>
<evidence type="ECO:0000256" key="6">
    <source>
        <dbReference type="ARBA" id="ARBA00022729"/>
    </source>
</evidence>
<dbReference type="InterPro" id="IPR023614">
    <property type="entry name" value="Porin_dom_sf"/>
</dbReference>
<dbReference type="SUPFAM" id="SSF56935">
    <property type="entry name" value="Porins"/>
    <property type="match status" value="1"/>
</dbReference>
<proteinExistence type="predicted"/>
<keyword evidence="3" id="KW-0813">Transport</keyword>
<evidence type="ECO:0000256" key="9">
    <source>
        <dbReference type="ARBA" id="ARBA00023136"/>
    </source>
</evidence>
<evidence type="ECO:0000256" key="3">
    <source>
        <dbReference type="ARBA" id="ARBA00022448"/>
    </source>
</evidence>
<keyword evidence="8" id="KW-0626">Porin</keyword>
<evidence type="ECO:0000256" key="4">
    <source>
        <dbReference type="ARBA" id="ARBA00022452"/>
    </source>
</evidence>
<dbReference type="GO" id="GO:0009279">
    <property type="term" value="C:cell outer membrane"/>
    <property type="evidence" value="ECO:0007669"/>
    <property type="project" value="InterPro"/>
</dbReference>
<dbReference type="Gene3D" id="2.40.160.10">
    <property type="entry name" value="Porin"/>
    <property type="match status" value="1"/>
</dbReference>
<name>A0A381QJT6_9ZZZZ</name>
<gene>
    <name evidence="12" type="ORF">METZ01_LOCUS32460</name>
</gene>
<dbReference type="GO" id="GO:0015288">
    <property type="term" value="F:porin activity"/>
    <property type="evidence" value="ECO:0007669"/>
    <property type="project" value="UniProtKB-KW"/>
</dbReference>
<evidence type="ECO:0000256" key="2">
    <source>
        <dbReference type="ARBA" id="ARBA00011233"/>
    </source>
</evidence>
<dbReference type="CDD" id="cd00342">
    <property type="entry name" value="gram_neg_porins"/>
    <property type="match status" value="1"/>
</dbReference>
<accession>A0A381QJT6</accession>
<dbReference type="GO" id="GO:0046930">
    <property type="term" value="C:pore complex"/>
    <property type="evidence" value="ECO:0007669"/>
    <property type="project" value="UniProtKB-KW"/>
</dbReference>
<dbReference type="InterPro" id="IPR033900">
    <property type="entry name" value="Gram_neg_porin_domain"/>
</dbReference>
<dbReference type="PRINTS" id="PR00182">
    <property type="entry name" value="ECOLNEIPORIN"/>
</dbReference>